<proteinExistence type="predicted"/>
<feature type="compositionally biased region" description="Polar residues" evidence="1">
    <location>
        <begin position="98"/>
        <end position="107"/>
    </location>
</feature>
<keyword evidence="3" id="KW-1185">Reference proteome</keyword>
<accession>A0A067N5J7</accession>
<feature type="region of interest" description="Disordered" evidence="1">
    <location>
        <begin position="70"/>
        <end position="141"/>
    </location>
</feature>
<dbReference type="InParanoid" id="A0A067N5J7"/>
<reference evidence="3" key="1">
    <citation type="journal article" date="2014" name="Proc. Natl. Acad. Sci. U.S.A.">
        <title>Extensive sampling of basidiomycete genomes demonstrates inadequacy of the white-rot/brown-rot paradigm for wood decay fungi.</title>
        <authorList>
            <person name="Riley R."/>
            <person name="Salamov A.A."/>
            <person name="Brown D.W."/>
            <person name="Nagy L.G."/>
            <person name="Floudas D."/>
            <person name="Held B.W."/>
            <person name="Levasseur A."/>
            <person name="Lombard V."/>
            <person name="Morin E."/>
            <person name="Otillar R."/>
            <person name="Lindquist E.A."/>
            <person name="Sun H."/>
            <person name="LaButti K.M."/>
            <person name="Schmutz J."/>
            <person name="Jabbour D."/>
            <person name="Luo H."/>
            <person name="Baker S.E."/>
            <person name="Pisabarro A.G."/>
            <person name="Walton J.D."/>
            <person name="Blanchette R.A."/>
            <person name="Henrissat B."/>
            <person name="Martin F."/>
            <person name="Cullen D."/>
            <person name="Hibbett D.S."/>
            <person name="Grigoriev I.V."/>
        </authorList>
    </citation>
    <scope>NUCLEOTIDE SEQUENCE [LARGE SCALE GENOMIC DNA]</scope>
    <source>
        <strain evidence="3">FD-172 SS1</strain>
    </source>
</reference>
<dbReference type="Proteomes" id="UP000027195">
    <property type="component" value="Unassembled WGS sequence"/>
</dbReference>
<evidence type="ECO:0000313" key="2">
    <source>
        <dbReference type="EMBL" id="KDQ19382.1"/>
    </source>
</evidence>
<dbReference type="AlphaFoldDB" id="A0A067N5J7"/>
<name>A0A067N5J7_BOTB1</name>
<dbReference type="EMBL" id="KL198019">
    <property type="protein sequence ID" value="KDQ19382.1"/>
    <property type="molecule type" value="Genomic_DNA"/>
</dbReference>
<sequence length="141" mass="16197">MFDIRSRCALGREFLKPLRPLCIAFYINAFLITGRNIYRIPSNSHRYRSWRSAARLRNYRVRLGTHSYRHGSFQRLPPKSVPPGKEGTSHGRGVGWSPKQNQPLQRSKQLRAFSCPNISSPAGPGVRVPEAHRTSDTYYTR</sequence>
<gene>
    <name evidence="2" type="ORF">BOTBODRAFT_51805</name>
</gene>
<dbReference type="OrthoDB" id="3358017at2759"/>
<dbReference type="HOGENOM" id="CLU_1824992_0_0_1"/>
<organism evidence="2 3">
    <name type="scientific">Botryobasidium botryosum (strain FD-172 SS1)</name>
    <dbReference type="NCBI Taxonomy" id="930990"/>
    <lineage>
        <taxon>Eukaryota</taxon>
        <taxon>Fungi</taxon>
        <taxon>Dikarya</taxon>
        <taxon>Basidiomycota</taxon>
        <taxon>Agaricomycotina</taxon>
        <taxon>Agaricomycetes</taxon>
        <taxon>Cantharellales</taxon>
        <taxon>Botryobasidiaceae</taxon>
        <taxon>Botryobasidium</taxon>
    </lineage>
</organism>
<evidence type="ECO:0000313" key="3">
    <source>
        <dbReference type="Proteomes" id="UP000027195"/>
    </source>
</evidence>
<evidence type="ECO:0000256" key="1">
    <source>
        <dbReference type="SAM" id="MobiDB-lite"/>
    </source>
</evidence>
<protein>
    <submittedName>
        <fullName evidence="2">Uncharacterized protein</fullName>
    </submittedName>
</protein>